<dbReference type="Proteomes" id="UP000001036">
    <property type="component" value="Chromosome"/>
</dbReference>
<organism evidence="5 6">
    <name type="scientific">Cellvibrio japonicus (strain Ueda107)</name>
    <name type="common">Pseudomonas fluorescens subsp. cellulosa</name>
    <dbReference type="NCBI Taxonomy" id="498211"/>
    <lineage>
        <taxon>Bacteria</taxon>
        <taxon>Pseudomonadati</taxon>
        <taxon>Pseudomonadota</taxon>
        <taxon>Gammaproteobacteria</taxon>
        <taxon>Cellvibrionales</taxon>
        <taxon>Cellvibrionaceae</taxon>
        <taxon>Cellvibrio</taxon>
    </lineage>
</organism>
<evidence type="ECO:0000313" key="5">
    <source>
        <dbReference type="EMBL" id="ACE83605.1"/>
    </source>
</evidence>
<protein>
    <recommendedName>
        <fullName evidence="3">Aminotransferase</fullName>
        <ecNumber evidence="3">2.6.1.-</ecNumber>
    </recommendedName>
</protein>
<dbReference type="InterPro" id="IPR015424">
    <property type="entry name" value="PyrdxlP-dep_Trfase"/>
</dbReference>
<dbReference type="InterPro" id="IPR004838">
    <property type="entry name" value="NHTrfase_class1_PyrdxlP-BS"/>
</dbReference>
<evidence type="ECO:0000256" key="3">
    <source>
        <dbReference type="RuleBase" id="RU000481"/>
    </source>
</evidence>
<keyword evidence="3" id="KW-0808">Transferase</keyword>
<dbReference type="GO" id="GO:0030170">
    <property type="term" value="F:pyridoxal phosphate binding"/>
    <property type="evidence" value="ECO:0007669"/>
    <property type="project" value="InterPro"/>
</dbReference>
<gene>
    <name evidence="5" type="primary">cobC</name>
    <name evidence="5" type="ordered locus">CJA_3768</name>
</gene>
<dbReference type="AlphaFoldDB" id="B3PIN6"/>
<dbReference type="PROSITE" id="PS00105">
    <property type="entry name" value="AA_TRANSFER_CLASS_1"/>
    <property type="match status" value="1"/>
</dbReference>
<keyword evidence="3" id="KW-0032">Aminotransferase</keyword>
<feature type="domain" description="Aminotransferase class I/classII large" evidence="4">
    <location>
        <begin position="61"/>
        <end position="305"/>
    </location>
</feature>
<dbReference type="PANTHER" id="PTHR42885:SF1">
    <property type="entry name" value="THREONINE-PHOSPHATE DECARBOXYLASE"/>
    <property type="match status" value="1"/>
</dbReference>
<dbReference type="CDD" id="cd00609">
    <property type="entry name" value="AAT_like"/>
    <property type="match status" value="1"/>
</dbReference>
<dbReference type="InterPro" id="IPR004839">
    <property type="entry name" value="Aminotransferase_I/II_large"/>
</dbReference>
<dbReference type="Pfam" id="PF00155">
    <property type="entry name" value="Aminotran_1_2"/>
    <property type="match status" value="1"/>
</dbReference>
<dbReference type="InterPro" id="IPR015421">
    <property type="entry name" value="PyrdxlP-dep_Trfase_major"/>
</dbReference>
<dbReference type="GO" id="GO:0008483">
    <property type="term" value="F:transaminase activity"/>
    <property type="evidence" value="ECO:0007669"/>
    <property type="project" value="UniProtKB-KW"/>
</dbReference>
<comment type="similarity">
    <text evidence="3">Belongs to the class-I pyridoxal-phosphate-dependent aminotransferase family.</text>
</comment>
<dbReference type="SUPFAM" id="SSF53383">
    <property type="entry name" value="PLP-dependent transferases"/>
    <property type="match status" value="1"/>
</dbReference>
<dbReference type="Gene3D" id="3.40.640.10">
    <property type="entry name" value="Type I PLP-dependent aspartate aminotransferase-like (Major domain)"/>
    <property type="match status" value="1"/>
</dbReference>
<evidence type="ECO:0000256" key="1">
    <source>
        <dbReference type="ARBA" id="ARBA00001933"/>
    </source>
</evidence>
<accession>B3PIN6</accession>
<sequence>MTLDLQACQAPRHGGNLGYAQARFGTPLLRWQDLSTGISPWSYPVPEVPAEVWQRLPGDLAPLLNAAANYYGVAADKLLALPGSQYAIRRFAQGLPPGRVAIPNPGYRAHDQAWRAVGHQCYEYQTLVQLQALVSTGVVDHAVVINPNNPTTEAIDPNQLAGLHDQLSGYLLIDEAFVDYRRSLSATHLLKYCPRLFILRSLGKFFGLAGLRLGFLLGTGSPRQALEDKLDDWVINHPALWIGTRALKDCCWHTAQRARITAHAQQLEQQLNQVLGKGFEVCSAGLFTTLTGARKPLYQLYCYLARQGLFTRWCYETGDEELTGEPVNAAAETVPAWLRIGLPPDNGERLGQALVKLVAAQK</sequence>
<dbReference type="Gene3D" id="3.90.1150.10">
    <property type="entry name" value="Aspartate Aminotransferase, domain 1"/>
    <property type="match status" value="1"/>
</dbReference>
<evidence type="ECO:0000313" key="6">
    <source>
        <dbReference type="Proteomes" id="UP000001036"/>
    </source>
</evidence>
<dbReference type="InterPro" id="IPR015422">
    <property type="entry name" value="PyrdxlP-dep_Trfase_small"/>
</dbReference>
<dbReference type="EC" id="2.6.1.-" evidence="3"/>
<proteinExistence type="inferred from homology"/>
<keyword evidence="6" id="KW-1185">Reference proteome</keyword>
<dbReference type="HOGENOM" id="CLU_017584_3_4_6"/>
<dbReference type="KEGG" id="cja:CJA_3768"/>
<evidence type="ECO:0000256" key="2">
    <source>
        <dbReference type="ARBA" id="ARBA00022898"/>
    </source>
</evidence>
<dbReference type="RefSeq" id="WP_012489338.1">
    <property type="nucleotide sequence ID" value="NC_010995.1"/>
</dbReference>
<evidence type="ECO:0000259" key="4">
    <source>
        <dbReference type="Pfam" id="PF00155"/>
    </source>
</evidence>
<dbReference type="OrthoDB" id="9799304at2"/>
<comment type="cofactor">
    <cofactor evidence="1 3">
        <name>pyridoxal 5'-phosphate</name>
        <dbReference type="ChEBI" id="CHEBI:597326"/>
    </cofactor>
</comment>
<name>B3PIN6_CELJU</name>
<dbReference type="eggNOG" id="COG0079">
    <property type="taxonomic scope" value="Bacteria"/>
</dbReference>
<dbReference type="PANTHER" id="PTHR42885">
    <property type="entry name" value="HISTIDINOL-PHOSPHATE AMINOTRANSFERASE-RELATED"/>
    <property type="match status" value="1"/>
</dbReference>
<reference evidence="5 6" key="1">
    <citation type="journal article" date="2008" name="J. Bacteriol.">
        <title>Insights into plant cell wall degradation from the genome sequence of the soil bacterium Cellvibrio japonicus.</title>
        <authorList>
            <person name="Deboy R.T."/>
            <person name="Mongodin E.F."/>
            <person name="Fouts D.E."/>
            <person name="Tailford L.E."/>
            <person name="Khouri H."/>
            <person name="Emerson J.B."/>
            <person name="Mohamoud Y."/>
            <person name="Watkins K."/>
            <person name="Henrissat B."/>
            <person name="Gilbert H.J."/>
            <person name="Nelson K.E."/>
        </authorList>
    </citation>
    <scope>NUCLEOTIDE SEQUENCE [LARGE SCALE GENOMIC DNA]</scope>
    <source>
        <strain evidence="5 6">Ueda107</strain>
    </source>
</reference>
<dbReference type="EMBL" id="CP000934">
    <property type="protein sequence ID" value="ACE83605.1"/>
    <property type="molecule type" value="Genomic_DNA"/>
</dbReference>
<dbReference type="STRING" id="498211.CJA_3768"/>
<keyword evidence="2" id="KW-0663">Pyridoxal phosphate</keyword>